<proteinExistence type="predicted"/>
<reference evidence="1" key="1">
    <citation type="journal article" date="2021" name="Proc. Natl. Acad. Sci. U.S.A.">
        <title>A Catalog of Tens of Thousands of Viruses from Human Metagenomes Reveals Hidden Associations with Chronic Diseases.</title>
        <authorList>
            <person name="Tisza M.J."/>
            <person name="Buck C.B."/>
        </authorList>
    </citation>
    <scope>NUCLEOTIDE SEQUENCE</scope>
    <source>
        <strain evidence="1">CtFn287</strain>
    </source>
</reference>
<accession>A0A8S5LVA4</accession>
<sequence length="49" mass="6000">MRKAELWDILWDKNNDFNSHFQLLTTQSLYINPMCQYINPVCQFQFSKE</sequence>
<evidence type="ECO:0000313" key="1">
    <source>
        <dbReference type="EMBL" id="DAD73950.1"/>
    </source>
</evidence>
<organism evidence="1">
    <name type="scientific">Siphoviridae sp. ctFn287</name>
    <dbReference type="NCBI Taxonomy" id="2826215"/>
    <lineage>
        <taxon>Viruses</taxon>
        <taxon>Duplodnaviria</taxon>
        <taxon>Heunggongvirae</taxon>
        <taxon>Uroviricota</taxon>
        <taxon>Caudoviricetes</taxon>
    </lineage>
</organism>
<dbReference type="EMBL" id="BK014748">
    <property type="protein sequence ID" value="DAD73950.1"/>
    <property type="molecule type" value="Genomic_DNA"/>
</dbReference>
<protein>
    <submittedName>
        <fullName evidence="1">Uncharacterized protein</fullName>
    </submittedName>
</protein>
<name>A0A8S5LVA4_9CAUD</name>